<keyword evidence="6" id="KW-0030">Aminoacyl-tRNA synthetase</keyword>
<dbReference type="NCBIfam" id="TIGR00459">
    <property type="entry name" value="aspS_bact"/>
    <property type="match status" value="1"/>
</dbReference>
<dbReference type="InterPro" id="IPR012340">
    <property type="entry name" value="NA-bd_OB-fold"/>
</dbReference>
<evidence type="ECO:0000313" key="9">
    <source>
        <dbReference type="Proteomes" id="UP001152798"/>
    </source>
</evidence>
<comment type="similarity">
    <text evidence="1">Belongs to the class-II aminoacyl-tRNA synthetase family. Type 1 subfamily.</text>
</comment>
<keyword evidence="9" id="KW-1185">Reference proteome</keyword>
<dbReference type="AlphaFoldDB" id="A0A9P0GZB8"/>
<dbReference type="PANTHER" id="PTHR22594">
    <property type="entry name" value="ASPARTYL/LYSYL-TRNA SYNTHETASE"/>
    <property type="match status" value="1"/>
</dbReference>
<dbReference type="GO" id="GO:0004815">
    <property type="term" value="F:aspartate-tRNA ligase activity"/>
    <property type="evidence" value="ECO:0007669"/>
    <property type="project" value="TreeGrafter"/>
</dbReference>
<dbReference type="Proteomes" id="UP001152798">
    <property type="component" value="Chromosome 1"/>
</dbReference>
<dbReference type="InterPro" id="IPR004364">
    <property type="entry name" value="Aa-tRNA-synt_II"/>
</dbReference>
<dbReference type="InterPro" id="IPR004115">
    <property type="entry name" value="GAD-like_sf"/>
</dbReference>
<accession>A0A9P0GZB8</accession>
<dbReference type="GO" id="GO:0005524">
    <property type="term" value="F:ATP binding"/>
    <property type="evidence" value="ECO:0007669"/>
    <property type="project" value="UniProtKB-KW"/>
</dbReference>
<dbReference type="GO" id="GO:0003676">
    <property type="term" value="F:nucleic acid binding"/>
    <property type="evidence" value="ECO:0007669"/>
    <property type="project" value="InterPro"/>
</dbReference>
<feature type="domain" description="Aminoacyl-transfer RNA synthetases class-II family profile" evidence="7">
    <location>
        <begin position="185"/>
        <end position="585"/>
    </location>
</feature>
<keyword evidence="4" id="KW-0067">ATP-binding</keyword>
<dbReference type="Pfam" id="PF00152">
    <property type="entry name" value="tRNA-synt_2"/>
    <property type="match status" value="1"/>
</dbReference>
<keyword evidence="5" id="KW-0648">Protein biosynthesis</keyword>
<organism evidence="8 9">
    <name type="scientific">Nezara viridula</name>
    <name type="common">Southern green stink bug</name>
    <name type="synonym">Cimex viridulus</name>
    <dbReference type="NCBI Taxonomy" id="85310"/>
    <lineage>
        <taxon>Eukaryota</taxon>
        <taxon>Metazoa</taxon>
        <taxon>Ecdysozoa</taxon>
        <taxon>Arthropoda</taxon>
        <taxon>Hexapoda</taxon>
        <taxon>Insecta</taxon>
        <taxon>Pterygota</taxon>
        <taxon>Neoptera</taxon>
        <taxon>Paraneoptera</taxon>
        <taxon>Hemiptera</taxon>
        <taxon>Heteroptera</taxon>
        <taxon>Panheteroptera</taxon>
        <taxon>Pentatomomorpha</taxon>
        <taxon>Pentatomoidea</taxon>
        <taxon>Pentatomidae</taxon>
        <taxon>Pentatominae</taxon>
        <taxon>Nezara</taxon>
    </lineage>
</organism>
<dbReference type="InterPro" id="IPR045864">
    <property type="entry name" value="aa-tRNA-synth_II/BPL/LPL"/>
</dbReference>
<name>A0A9P0GZB8_NEZVI</name>
<evidence type="ECO:0000256" key="1">
    <source>
        <dbReference type="ARBA" id="ARBA00006303"/>
    </source>
</evidence>
<dbReference type="PROSITE" id="PS50862">
    <property type="entry name" value="AA_TRNA_LIGASE_II"/>
    <property type="match status" value="1"/>
</dbReference>
<keyword evidence="2" id="KW-0436">Ligase</keyword>
<evidence type="ECO:0000256" key="6">
    <source>
        <dbReference type="ARBA" id="ARBA00023146"/>
    </source>
</evidence>
<evidence type="ECO:0000256" key="5">
    <source>
        <dbReference type="ARBA" id="ARBA00022917"/>
    </source>
</evidence>
<dbReference type="SUPFAM" id="SSF50249">
    <property type="entry name" value="Nucleic acid-binding proteins"/>
    <property type="match status" value="1"/>
</dbReference>
<dbReference type="Gene3D" id="2.40.50.140">
    <property type="entry name" value="Nucleic acid-binding proteins"/>
    <property type="match status" value="1"/>
</dbReference>
<evidence type="ECO:0000259" key="7">
    <source>
        <dbReference type="PROSITE" id="PS50862"/>
    </source>
</evidence>
<dbReference type="CDD" id="cd04317">
    <property type="entry name" value="EcAspRS_like_N"/>
    <property type="match status" value="1"/>
</dbReference>
<gene>
    <name evidence="8" type="ORF">NEZAVI_LOCUS511</name>
</gene>
<reference evidence="8" key="1">
    <citation type="submission" date="2022-01" db="EMBL/GenBank/DDBJ databases">
        <authorList>
            <person name="King R."/>
        </authorList>
    </citation>
    <scope>NUCLEOTIDE SEQUENCE</scope>
</reference>
<sequence>MKSILFRFFGGLRISHKHKNIFVVNYRLFSSEPSLWIKPVVKNVYHRTHTCGELNSSHVGQNVTLCGWLEFQRLDRFAVLRDGYGSTQVIVPENSHEIIKELRRTPLESVVTVSGVVEKRPESQIKKVPTGEIEVIANDFSVINAVRKKLPFSIRNYNKASENLRIKHRYLDIRYPEMQKNLRERSKLLMKMRNYLINKENFVEVETPTLFRKTPGGAREYIVPTKCAGEFYSLVQSPQQLKQLLMVGGIDKYFQIARCYRDEGARPDRQPEFTQLDLEMSFCSAENVMELIEKVLFYSWPQQLQIPFPRLSYSDAMKMYGTDQPDLSFKCPIFEVTEVETYERDSTTTKGVKIPQAAEFFSGEVKKELSKITKDSAVEVTILNYKKKNFKSNEKSLLNFCINPEKFISNHCIESEDLVFIARGEEKKVLQLLGKCRVWYLRWLRSEGITGPWESDDKGKFLWLTDFPLFETAEDGSLNSVHHPFTAPHPDDLSLLHTNPLLVRGLHYDLVLDGYEVGGGSMRIHCPDLQKNILSMLNIFSSSLGHLIDALESGAPPHGGIALGVDRLVSLMVGAKTIRDVIAFPKTTDGHDPLSGAPSTVSDEDLDYYHIKIQSSKPVKL</sequence>
<dbReference type="InterPro" id="IPR047089">
    <property type="entry name" value="Asp-tRNA-ligase_1_N"/>
</dbReference>
<dbReference type="InterPro" id="IPR006195">
    <property type="entry name" value="aa-tRNA-synth_II"/>
</dbReference>
<dbReference type="InterPro" id="IPR004524">
    <property type="entry name" value="Asp-tRNA-ligase_1"/>
</dbReference>
<dbReference type="Gene3D" id="3.30.930.10">
    <property type="entry name" value="Bira Bifunctional Protein, Domain 2"/>
    <property type="match status" value="1"/>
</dbReference>
<dbReference type="OrthoDB" id="439710at2759"/>
<dbReference type="SUPFAM" id="SSF55681">
    <property type="entry name" value="Class II aaRS and biotin synthetases"/>
    <property type="match status" value="1"/>
</dbReference>
<evidence type="ECO:0000256" key="3">
    <source>
        <dbReference type="ARBA" id="ARBA00022741"/>
    </source>
</evidence>
<protein>
    <recommendedName>
        <fullName evidence="7">Aminoacyl-transfer RNA synthetases class-II family profile domain-containing protein</fullName>
    </recommendedName>
</protein>
<dbReference type="GO" id="GO:0005739">
    <property type="term" value="C:mitochondrion"/>
    <property type="evidence" value="ECO:0007669"/>
    <property type="project" value="TreeGrafter"/>
</dbReference>
<proteinExistence type="inferred from homology"/>
<dbReference type="PRINTS" id="PR01042">
    <property type="entry name" value="TRNASYNTHASP"/>
</dbReference>
<dbReference type="InterPro" id="IPR004365">
    <property type="entry name" value="NA-bd_OB_tRNA"/>
</dbReference>
<dbReference type="InterPro" id="IPR002312">
    <property type="entry name" value="Asp/Asn-tRNA-synth_IIb"/>
</dbReference>
<evidence type="ECO:0000256" key="2">
    <source>
        <dbReference type="ARBA" id="ARBA00022598"/>
    </source>
</evidence>
<dbReference type="HAMAP" id="MF_00044">
    <property type="entry name" value="Asp_tRNA_synth_type1"/>
    <property type="match status" value="1"/>
</dbReference>
<dbReference type="Gene3D" id="3.30.1360.30">
    <property type="entry name" value="GAD-like domain"/>
    <property type="match status" value="1"/>
</dbReference>
<dbReference type="NCBIfam" id="NF001750">
    <property type="entry name" value="PRK00476.1"/>
    <property type="match status" value="1"/>
</dbReference>
<dbReference type="EMBL" id="OV725077">
    <property type="protein sequence ID" value="CAH1389041.1"/>
    <property type="molecule type" value="Genomic_DNA"/>
</dbReference>
<evidence type="ECO:0000313" key="8">
    <source>
        <dbReference type="EMBL" id="CAH1389041.1"/>
    </source>
</evidence>
<dbReference type="PANTHER" id="PTHR22594:SF5">
    <property type="entry name" value="ASPARTATE--TRNA LIGASE, MITOCHONDRIAL"/>
    <property type="match status" value="1"/>
</dbReference>
<dbReference type="Pfam" id="PF01336">
    <property type="entry name" value="tRNA_anti-codon"/>
    <property type="match status" value="1"/>
</dbReference>
<keyword evidence="3" id="KW-0547">Nucleotide-binding</keyword>
<dbReference type="GO" id="GO:0006422">
    <property type="term" value="P:aspartyl-tRNA aminoacylation"/>
    <property type="evidence" value="ECO:0007669"/>
    <property type="project" value="TreeGrafter"/>
</dbReference>
<evidence type="ECO:0000256" key="4">
    <source>
        <dbReference type="ARBA" id="ARBA00022840"/>
    </source>
</evidence>